<dbReference type="InParanoid" id="A0A1B7MMI6"/>
<feature type="non-terminal residue" evidence="1">
    <location>
        <position position="1"/>
    </location>
</feature>
<accession>A0A1B7MMI6</accession>
<keyword evidence="2" id="KW-1185">Reference proteome</keyword>
<dbReference type="EMBL" id="KV448699">
    <property type="protein sequence ID" value="OAX33833.1"/>
    <property type="molecule type" value="Genomic_DNA"/>
</dbReference>
<evidence type="ECO:0000313" key="1">
    <source>
        <dbReference type="EMBL" id="OAX33833.1"/>
    </source>
</evidence>
<dbReference type="OrthoDB" id="3182339at2759"/>
<organism evidence="1 2">
    <name type="scientific">Rhizopogon vinicolor AM-OR11-026</name>
    <dbReference type="NCBI Taxonomy" id="1314800"/>
    <lineage>
        <taxon>Eukaryota</taxon>
        <taxon>Fungi</taxon>
        <taxon>Dikarya</taxon>
        <taxon>Basidiomycota</taxon>
        <taxon>Agaricomycotina</taxon>
        <taxon>Agaricomycetes</taxon>
        <taxon>Agaricomycetidae</taxon>
        <taxon>Boletales</taxon>
        <taxon>Suillineae</taxon>
        <taxon>Rhizopogonaceae</taxon>
        <taxon>Rhizopogon</taxon>
    </lineage>
</organism>
<sequence length="300" mass="33976">TLADEELLERCNSMGLCILPDNRLDEEQEREVVHEVEREREVDRPPQVPAATHRIYKDVRYFVRTGCIRPNGSRVFTAIFDTLTTTSAASSGSHSWTQDVFASRDFTTTVLAEKTDSYIRPVNWILSSTASGKLVLVIVSPFEVNALLPNIRASKQVHLHIYTPRVIKMMKSCDDLRLYSIPSLPALWTPHEVLVRQLNIFAGQLYLPHYGAYVNLCRFLGMYTADLRDQGTFEVQSDGFIRPEGRPSAADYPNSFQESPVPILEALFSIRRKGLGYLPTHIGKLLSARQLTNEDFEDAD</sequence>
<evidence type="ECO:0000313" key="2">
    <source>
        <dbReference type="Proteomes" id="UP000092154"/>
    </source>
</evidence>
<dbReference type="AlphaFoldDB" id="A0A1B7MMI6"/>
<proteinExistence type="predicted"/>
<reference evidence="1 2" key="1">
    <citation type="submission" date="2016-06" db="EMBL/GenBank/DDBJ databases">
        <title>Comparative genomics of the ectomycorrhizal sister species Rhizopogon vinicolor and Rhizopogon vesiculosus (Basidiomycota: Boletales) reveals a divergence of the mating type B locus.</title>
        <authorList>
            <consortium name="DOE Joint Genome Institute"/>
            <person name="Mujic A.B."/>
            <person name="Kuo A."/>
            <person name="Tritt A."/>
            <person name="Lipzen A."/>
            <person name="Chen C."/>
            <person name="Johnson J."/>
            <person name="Sharma A."/>
            <person name="Barry K."/>
            <person name="Grigoriev I.V."/>
            <person name="Spatafora J.W."/>
        </authorList>
    </citation>
    <scope>NUCLEOTIDE SEQUENCE [LARGE SCALE GENOMIC DNA]</scope>
    <source>
        <strain evidence="1 2">AM-OR11-026</strain>
    </source>
</reference>
<dbReference type="Proteomes" id="UP000092154">
    <property type="component" value="Unassembled WGS sequence"/>
</dbReference>
<protein>
    <submittedName>
        <fullName evidence="1">Uncharacterized protein</fullName>
    </submittedName>
</protein>
<dbReference type="STRING" id="1314800.A0A1B7MMI6"/>
<name>A0A1B7MMI6_9AGAM</name>
<gene>
    <name evidence="1" type="ORF">K503DRAFT_786212</name>
</gene>